<organism evidence="2 3">
    <name type="scientific">Actinoplanes octamycinicus</name>
    <dbReference type="NCBI Taxonomy" id="135948"/>
    <lineage>
        <taxon>Bacteria</taxon>
        <taxon>Bacillati</taxon>
        <taxon>Actinomycetota</taxon>
        <taxon>Actinomycetes</taxon>
        <taxon>Micromonosporales</taxon>
        <taxon>Micromonosporaceae</taxon>
        <taxon>Actinoplanes</taxon>
    </lineage>
</organism>
<evidence type="ECO:0000313" key="3">
    <source>
        <dbReference type="Proteomes" id="UP000546162"/>
    </source>
</evidence>
<keyword evidence="3" id="KW-1185">Reference proteome</keyword>
<evidence type="ECO:0000256" key="1">
    <source>
        <dbReference type="SAM" id="MobiDB-lite"/>
    </source>
</evidence>
<dbReference type="AlphaFoldDB" id="A0A7W7GVS1"/>
<dbReference type="Gene3D" id="3.40.50.720">
    <property type="entry name" value="NAD(P)-binding Rossmann-like Domain"/>
    <property type="match status" value="1"/>
</dbReference>
<sequence length="54" mass="6100">MTTRQESRKISATAHPDPQDPRRVAYWLVTDDVRIGAARNGIQVAEELHDRGTL</sequence>
<protein>
    <submittedName>
        <fullName evidence="2">Aspartate-semialdehyde dehydrogenase</fullName>
    </submittedName>
</protein>
<evidence type="ECO:0000313" key="2">
    <source>
        <dbReference type="EMBL" id="MBB4739161.1"/>
    </source>
</evidence>
<dbReference type="EMBL" id="JACHNB010000001">
    <property type="protein sequence ID" value="MBB4739161.1"/>
    <property type="molecule type" value="Genomic_DNA"/>
</dbReference>
<feature type="region of interest" description="Disordered" evidence="1">
    <location>
        <begin position="1"/>
        <end position="21"/>
    </location>
</feature>
<dbReference type="RefSeq" id="WP_185039737.1">
    <property type="nucleotide sequence ID" value="NZ_BAABFG010000005.1"/>
</dbReference>
<accession>A0A7W7GVS1</accession>
<dbReference type="Gene3D" id="3.30.360.10">
    <property type="entry name" value="Dihydrodipicolinate Reductase, domain 2"/>
    <property type="match status" value="1"/>
</dbReference>
<reference evidence="2 3" key="1">
    <citation type="submission" date="2020-08" db="EMBL/GenBank/DDBJ databases">
        <title>Sequencing the genomes of 1000 actinobacteria strains.</title>
        <authorList>
            <person name="Klenk H.-P."/>
        </authorList>
    </citation>
    <scope>NUCLEOTIDE SEQUENCE [LARGE SCALE GENOMIC DNA]</scope>
    <source>
        <strain evidence="2 3">DSM 45809</strain>
    </source>
</reference>
<gene>
    <name evidence="2" type="ORF">BJY16_002620</name>
</gene>
<dbReference type="Proteomes" id="UP000546162">
    <property type="component" value="Unassembled WGS sequence"/>
</dbReference>
<name>A0A7W7GVS1_9ACTN</name>
<comment type="caution">
    <text evidence="2">The sequence shown here is derived from an EMBL/GenBank/DDBJ whole genome shotgun (WGS) entry which is preliminary data.</text>
</comment>
<proteinExistence type="predicted"/>